<dbReference type="Pfam" id="PF01030">
    <property type="entry name" value="Recep_L_domain"/>
    <property type="match status" value="1"/>
</dbReference>
<keyword evidence="10" id="KW-1185">Reference proteome</keyword>
<name>S2JCY3_MUCC1</name>
<sequence length="429" mass="45773">MARFSLTTIVLATLCTAVLGAEESAASSAQSDVKVEAGCEKNFKVMAQADLDTIKTCKIFKGTIDIDHITATQLRMEGVEQLIGDLIMNGNVDLERFSAPELQKVDGSIKIENHTILNKVEFPKLTEAQTFSMAVLPALEVINFPAGLTKVNSMRIEDTRAPKVDGFRPETIGSFTLLSNNYMKSFDFNSVKEVTGDMLVLGNNKLMTFEANQLASIKMATFLNLAQIDMPALTDVKSDLSFHENELTVLNLDKVETIGGTMTIANNNKLTETSFKSLARIDGALSIGNNTQLTSIDGFPKLTEIHGTVDLAGGFNVYNLPVLQDVRGGMRLQTTSSQLGCSDIERKLKGENIVKGNTWSCTASMQESNMVPTVGQNPSAPNKVGGGSSGSSSGSSNGNGSGSIQSSGMKLAAHGGLMATAMALVYSMI</sequence>
<dbReference type="OMA" id="GHNYECT"/>
<dbReference type="InParanoid" id="S2JCY3"/>
<evidence type="ECO:0000256" key="7">
    <source>
        <dbReference type="SAM" id="SignalP"/>
    </source>
</evidence>
<dbReference type="EMBL" id="KE123964">
    <property type="protein sequence ID" value="EPB87674.1"/>
    <property type="molecule type" value="Genomic_DNA"/>
</dbReference>
<dbReference type="OrthoDB" id="536881at2759"/>
<dbReference type="InterPro" id="IPR051648">
    <property type="entry name" value="CWI-Assembly_Regulator"/>
</dbReference>
<feature type="compositionally biased region" description="Low complexity" evidence="6">
    <location>
        <begin position="390"/>
        <end position="406"/>
    </location>
</feature>
<keyword evidence="2" id="KW-0134">Cell wall</keyword>
<evidence type="ECO:0000259" key="8">
    <source>
        <dbReference type="Pfam" id="PF01030"/>
    </source>
</evidence>
<dbReference type="STRING" id="1220926.S2JCY3"/>
<dbReference type="InterPro" id="IPR000494">
    <property type="entry name" value="Rcpt_L-dom"/>
</dbReference>
<dbReference type="PANTHER" id="PTHR31018">
    <property type="entry name" value="SPORULATION-SPECIFIC PROTEIN-RELATED"/>
    <property type="match status" value="1"/>
</dbReference>
<feature type="region of interest" description="Disordered" evidence="6">
    <location>
        <begin position="370"/>
        <end position="406"/>
    </location>
</feature>
<organism evidence="9 10">
    <name type="scientific">Mucor circinelloides f. circinelloides (strain 1006PhL)</name>
    <name type="common">Mucormycosis agent</name>
    <name type="synonym">Calyptromyces circinelloides</name>
    <dbReference type="NCBI Taxonomy" id="1220926"/>
    <lineage>
        <taxon>Eukaryota</taxon>
        <taxon>Fungi</taxon>
        <taxon>Fungi incertae sedis</taxon>
        <taxon>Mucoromycota</taxon>
        <taxon>Mucoromycotina</taxon>
        <taxon>Mucoromycetes</taxon>
        <taxon>Mucorales</taxon>
        <taxon>Mucorineae</taxon>
        <taxon>Mucoraceae</taxon>
        <taxon>Mucor</taxon>
    </lineage>
</organism>
<dbReference type="FunCoup" id="S2JCY3">
    <property type="interactions" value="18"/>
</dbReference>
<dbReference type="GO" id="GO:0009986">
    <property type="term" value="C:cell surface"/>
    <property type="evidence" value="ECO:0007669"/>
    <property type="project" value="TreeGrafter"/>
</dbReference>
<evidence type="ECO:0000256" key="2">
    <source>
        <dbReference type="ARBA" id="ARBA00022512"/>
    </source>
</evidence>
<dbReference type="GO" id="GO:0031505">
    <property type="term" value="P:fungal-type cell wall organization"/>
    <property type="evidence" value="ECO:0007669"/>
    <property type="project" value="TreeGrafter"/>
</dbReference>
<feature type="compositionally biased region" description="Polar residues" evidence="6">
    <location>
        <begin position="370"/>
        <end position="380"/>
    </location>
</feature>
<keyword evidence="3" id="KW-0964">Secreted</keyword>
<dbReference type="GO" id="GO:0009277">
    <property type="term" value="C:fungal-type cell wall"/>
    <property type="evidence" value="ECO:0007669"/>
    <property type="project" value="TreeGrafter"/>
</dbReference>
<evidence type="ECO:0000256" key="3">
    <source>
        <dbReference type="ARBA" id="ARBA00022525"/>
    </source>
</evidence>
<accession>S2JCY3</accession>
<evidence type="ECO:0000313" key="10">
    <source>
        <dbReference type="Proteomes" id="UP000014254"/>
    </source>
</evidence>
<dbReference type="VEuPathDB" id="FungiDB:HMPREF1544_05557"/>
<gene>
    <name evidence="9" type="ORF">HMPREF1544_05557</name>
</gene>
<evidence type="ECO:0000256" key="6">
    <source>
        <dbReference type="SAM" id="MobiDB-lite"/>
    </source>
</evidence>
<feature type="signal peptide" evidence="7">
    <location>
        <begin position="1"/>
        <end position="20"/>
    </location>
</feature>
<evidence type="ECO:0000313" key="9">
    <source>
        <dbReference type="EMBL" id="EPB87674.1"/>
    </source>
</evidence>
<dbReference type="eggNOG" id="ENOG502QUZC">
    <property type="taxonomic scope" value="Eukaryota"/>
</dbReference>
<evidence type="ECO:0000256" key="1">
    <source>
        <dbReference type="ARBA" id="ARBA00004191"/>
    </source>
</evidence>
<comment type="subcellular location">
    <subcellularLocation>
        <location evidence="1">Secreted</location>
        <location evidence="1">Cell wall</location>
    </subcellularLocation>
</comment>
<dbReference type="PANTHER" id="PTHR31018:SF3">
    <property type="entry name" value="RECEPTOR PROTEIN-TYROSINE KINASE"/>
    <property type="match status" value="1"/>
</dbReference>
<dbReference type="AlphaFoldDB" id="S2JCY3"/>
<proteinExistence type="predicted"/>
<keyword evidence="4 7" id="KW-0732">Signal</keyword>
<feature type="domain" description="Receptor L-domain" evidence="8">
    <location>
        <begin position="257"/>
        <end position="326"/>
    </location>
</feature>
<dbReference type="GO" id="GO:0005886">
    <property type="term" value="C:plasma membrane"/>
    <property type="evidence" value="ECO:0007669"/>
    <property type="project" value="TreeGrafter"/>
</dbReference>
<keyword evidence="5" id="KW-0325">Glycoprotein</keyword>
<dbReference type="SUPFAM" id="SSF52058">
    <property type="entry name" value="L domain-like"/>
    <property type="match status" value="2"/>
</dbReference>
<dbReference type="Gene3D" id="3.80.20.20">
    <property type="entry name" value="Receptor L-domain"/>
    <property type="match status" value="2"/>
</dbReference>
<evidence type="ECO:0000256" key="4">
    <source>
        <dbReference type="ARBA" id="ARBA00022729"/>
    </source>
</evidence>
<protein>
    <recommendedName>
        <fullName evidence="8">Receptor L-domain domain-containing protein</fullName>
    </recommendedName>
</protein>
<dbReference type="Proteomes" id="UP000014254">
    <property type="component" value="Unassembled WGS sequence"/>
</dbReference>
<evidence type="ECO:0000256" key="5">
    <source>
        <dbReference type="ARBA" id="ARBA00023180"/>
    </source>
</evidence>
<reference evidence="10" key="1">
    <citation type="submission" date="2013-05" db="EMBL/GenBank/DDBJ databases">
        <title>The Genome sequence of Mucor circinelloides f. circinelloides 1006PhL.</title>
        <authorList>
            <consortium name="The Broad Institute Genomics Platform"/>
            <person name="Cuomo C."/>
            <person name="Earl A."/>
            <person name="Findley K."/>
            <person name="Lee S.C."/>
            <person name="Walker B."/>
            <person name="Young S."/>
            <person name="Zeng Q."/>
            <person name="Gargeya S."/>
            <person name="Fitzgerald M."/>
            <person name="Haas B."/>
            <person name="Abouelleil A."/>
            <person name="Allen A.W."/>
            <person name="Alvarado L."/>
            <person name="Arachchi H.M."/>
            <person name="Berlin A.M."/>
            <person name="Chapman S.B."/>
            <person name="Gainer-Dewar J."/>
            <person name="Goldberg J."/>
            <person name="Griggs A."/>
            <person name="Gujja S."/>
            <person name="Hansen M."/>
            <person name="Howarth C."/>
            <person name="Imamovic A."/>
            <person name="Ireland A."/>
            <person name="Larimer J."/>
            <person name="McCowan C."/>
            <person name="Murphy C."/>
            <person name="Pearson M."/>
            <person name="Poon T.W."/>
            <person name="Priest M."/>
            <person name="Roberts A."/>
            <person name="Saif S."/>
            <person name="Shea T."/>
            <person name="Sisk P."/>
            <person name="Sykes S."/>
            <person name="Wortman J."/>
            <person name="Nusbaum C."/>
            <person name="Birren B."/>
        </authorList>
    </citation>
    <scope>NUCLEOTIDE SEQUENCE [LARGE SCALE GENOMIC DNA]</scope>
    <source>
        <strain evidence="10">1006PhL</strain>
    </source>
</reference>
<dbReference type="InterPro" id="IPR036941">
    <property type="entry name" value="Rcpt_L-dom_sf"/>
</dbReference>
<feature type="chain" id="PRO_5004497226" description="Receptor L-domain domain-containing protein" evidence="7">
    <location>
        <begin position="21"/>
        <end position="429"/>
    </location>
</feature>